<dbReference type="Pfam" id="PF12697">
    <property type="entry name" value="Abhydrolase_6"/>
    <property type="match status" value="1"/>
</dbReference>
<dbReference type="InterPro" id="IPR000073">
    <property type="entry name" value="AB_hydrolase_1"/>
</dbReference>
<keyword evidence="3" id="KW-1185">Reference proteome</keyword>
<evidence type="ECO:0000313" key="3">
    <source>
        <dbReference type="Proteomes" id="UP000460272"/>
    </source>
</evidence>
<keyword evidence="2" id="KW-0378">Hydrolase</keyword>
<sequence>MPWHGSDGDRLYYEDTGRGDAVLLMPGWAGNIIELSQLRAALSPGFRVIAVDLPGSGRSEPRPRRYAAGYYHDDARTLRGLLDARGISAAHLVGFSDGGEEAVLMAAMRPDLALSLFTWGAAGKVEATPDELTAIESVIDHPTDGLAPLAAYLAAAYGPDAARTMTRSWAQAMRDLVAAGGDISRSSAHLITCPALLVAGTYDPHCPPELTRELAGLMPKGHFREAPGAGHEVHISHAAWLAGQLTRWLADH</sequence>
<accession>A0A6P2C789</accession>
<dbReference type="PRINTS" id="PR00111">
    <property type="entry name" value="ABHYDROLASE"/>
</dbReference>
<reference evidence="2 3" key="1">
    <citation type="submission" date="2018-11" db="EMBL/GenBank/DDBJ databases">
        <title>Trebonia kvetii gen.nov., sp.nov., a novel acidophilic actinobacterium, and proposal of the new actinobacterial family Treboniaceae fam. nov.</title>
        <authorList>
            <person name="Rapoport D."/>
            <person name="Sagova-Mareckova M."/>
            <person name="Sedlacek I."/>
            <person name="Provaznik J."/>
            <person name="Kralova S."/>
            <person name="Pavlinic D."/>
            <person name="Benes V."/>
            <person name="Kopecky J."/>
        </authorList>
    </citation>
    <scope>NUCLEOTIDE SEQUENCE [LARGE SCALE GENOMIC DNA]</scope>
    <source>
        <strain evidence="2 3">15Tr583</strain>
    </source>
</reference>
<dbReference type="Proteomes" id="UP000460272">
    <property type="component" value="Unassembled WGS sequence"/>
</dbReference>
<feature type="domain" description="AB hydrolase-1" evidence="1">
    <location>
        <begin position="22"/>
        <end position="242"/>
    </location>
</feature>
<dbReference type="EMBL" id="RPFW01000002">
    <property type="protein sequence ID" value="TVZ05393.1"/>
    <property type="molecule type" value="Genomic_DNA"/>
</dbReference>
<dbReference type="Gene3D" id="3.40.50.1820">
    <property type="entry name" value="alpha/beta hydrolase"/>
    <property type="match status" value="1"/>
</dbReference>
<comment type="caution">
    <text evidence="2">The sequence shown here is derived from an EMBL/GenBank/DDBJ whole genome shotgun (WGS) entry which is preliminary data.</text>
</comment>
<name>A0A6P2C789_9ACTN</name>
<proteinExistence type="predicted"/>
<dbReference type="InterPro" id="IPR029058">
    <property type="entry name" value="AB_hydrolase_fold"/>
</dbReference>
<gene>
    <name evidence="2" type="ORF">EAS64_12610</name>
</gene>
<protein>
    <submittedName>
        <fullName evidence="2">Alpha/beta hydrolase</fullName>
    </submittedName>
</protein>
<dbReference type="AlphaFoldDB" id="A0A6P2C789"/>
<dbReference type="PANTHER" id="PTHR46331:SF2">
    <property type="entry name" value="VALACYCLOVIR HYDROLASE"/>
    <property type="match status" value="1"/>
</dbReference>
<evidence type="ECO:0000259" key="1">
    <source>
        <dbReference type="Pfam" id="PF12697"/>
    </source>
</evidence>
<dbReference type="PANTHER" id="PTHR46331">
    <property type="entry name" value="VALACYCLOVIR HYDROLASE"/>
    <property type="match status" value="1"/>
</dbReference>
<dbReference type="GO" id="GO:0017171">
    <property type="term" value="F:serine hydrolase activity"/>
    <property type="evidence" value="ECO:0007669"/>
    <property type="project" value="TreeGrafter"/>
</dbReference>
<dbReference type="RefSeq" id="WP_145853096.1">
    <property type="nucleotide sequence ID" value="NZ_RPFW01000002.1"/>
</dbReference>
<dbReference type="SUPFAM" id="SSF53474">
    <property type="entry name" value="alpha/beta-Hydrolases"/>
    <property type="match status" value="1"/>
</dbReference>
<evidence type="ECO:0000313" key="2">
    <source>
        <dbReference type="EMBL" id="TVZ05393.1"/>
    </source>
</evidence>
<organism evidence="2 3">
    <name type="scientific">Trebonia kvetii</name>
    <dbReference type="NCBI Taxonomy" id="2480626"/>
    <lineage>
        <taxon>Bacteria</taxon>
        <taxon>Bacillati</taxon>
        <taxon>Actinomycetota</taxon>
        <taxon>Actinomycetes</taxon>
        <taxon>Streptosporangiales</taxon>
        <taxon>Treboniaceae</taxon>
        <taxon>Trebonia</taxon>
    </lineage>
</organism>
<dbReference type="OrthoDB" id="27092at2"/>